<dbReference type="UniPathway" id="UPA00041">
    <property type="reaction ID" value="UER00436"/>
</dbReference>
<comment type="caution">
    <text evidence="12">The sequence shown here is derived from an EMBL/GenBank/DDBJ whole genome shotgun (WGS) entry which is preliminary data.</text>
</comment>
<dbReference type="Gene3D" id="3.40.50.10490">
    <property type="entry name" value="Glucose-6-phosphate isomerase like protein, domain 1"/>
    <property type="match status" value="1"/>
</dbReference>
<dbReference type="RefSeq" id="WP_064274226.1">
    <property type="nucleotide sequence ID" value="NZ_LUTU01000006.1"/>
</dbReference>
<feature type="binding site" evidence="10">
    <location>
        <position position="186"/>
    </location>
    <ligand>
        <name>substrate</name>
    </ligand>
</feature>
<evidence type="ECO:0000256" key="10">
    <source>
        <dbReference type="HAMAP-Rule" id="MF_00067"/>
    </source>
</evidence>
<feature type="binding site" evidence="10">
    <location>
        <position position="194"/>
    </location>
    <ligand>
        <name>Zn(2+)</name>
        <dbReference type="ChEBI" id="CHEBI:29105"/>
    </ligand>
</feature>
<sequence length="214" mass="22844">MSSIQTSTLLNDLPASERNYMQDYLNQSAETMVAFSKDDACSEMMAGIALTIMSALQDNRKLLVAGNGGSAADAQHIAGEFTARLMYDRRPLAAIALTTDTSSLTAIGNDYGFDHVFSRQVLALGRKGDVFLGITTSGRSPNIIEALKAARAQGVITVVFTGQTSVDIPGADFVLRVPSAWTPLIQQMHITAAHIVCALVERALCPQSADQGQH</sequence>
<dbReference type="InterPro" id="IPR001347">
    <property type="entry name" value="SIS_dom"/>
</dbReference>
<evidence type="ECO:0000256" key="9">
    <source>
        <dbReference type="ARBA" id="ARBA00023277"/>
    </source>
</evidence>
<dbReference type="OrthoDB" id="9810929at2"/>
<protein>
    <recommendedName>
        <fullName evidence="10">Phosphoheptose isomerase</fullName>
        <ecNumber evidence="10">5.3.1.28</ecNumber>
    </recommendedName>
    <alternativeName>
        <fullName evidence="10">Sedoheptulose 7-phosphate isomerase</fullName>
    </alternativeName>
</protein>
<dbReference type="EC" id="5.3.1.28" evidence="10"/>
<comment type="pathway">
    <text evidence="10">Carbohydrate biosynthesis; D-glycero-D-manno-heptose 7-phosphate biosynthesis; D-glycero-alpha-D-manno-heptose 7-phosphate and D-glycero-beta-D-manno-heptose 7-phosphate from sedoheptulose 7-phosphate: step 1/1.</text>
</comment>
<keyword evidence="9 10" id="KW-0119">Carbohydrate metabolism</keyword>
<keyword evidence="7 10" id="KW-0862">Zinc</keyword>
<evidence type="ECO:0000256" key="4">
    <source>
        <dbReference type="ARBA" id="ARBA00009894"/>
    </source>
</evidence>
<comment type="cofactor">
    <cofactor evidence="10">
        <name>Zn(2+)</name>
        <dbReference type="ChEBI" id="CHEBI:29105"/>
    </cofactor>
    <text evidence="10">Binds 1 zinc ion per subunit.</text>
</comment>
<feature type="binding site" evidence="10">
    <location>
        <begin position="109"/>
        <end position="110"/>
    </location>
    <ligand>
        <name>substrate</name>
    </ligand>
</feature>
<feature type="binding site" evidence="10">
    <location>
        <position position="80"/>
    </location>
    <ligand>
        <name>substrate</name>
    </ligand>
</feature>
<evidence type="ECO:0000256" key="1">
    <source>
        <dbReference type="ARBA" id="ARBA00000348"/>
    </source>
</evidence>
<evidence type="ECO:0000256" key="2">
    <source>
        <dbReference type="ARBA" id="ARBA00003172"/>
    </source>
</evidence>
<dbReference type="HAMAP" id="MF_00067">
    <property type="entry name" value="GmhA"/>
    <property type="match status" value="1"/>
</dbReference>
<dbReference type="Proteomes" id="UP000077786">
    <property type="component" value="Unassembled WGS sequence"/>
</dbReference>
<dbReference type="InterPro" id="IPR046348">
    <property type="entry name" value="SIS_dom_sf"/>
</dbReference>
<evidence type="ECO:0000256" key="8">
    <source>
        <dbReference type="ARBA" id="ARBA00023235"/>
    </source>
</evidence>
<dbReference type="AlphaFoldDB" id="A0A1B6VKQ9"/>
<reference evidence="12 13" key="1">
    <citation type="submission" date="2016-03" db="EMBL/GenBank/DDBJ databases">
        <title>Draft genome sequence of Gluconobacter cerinus strain CECT 9110.</title>
        <authorList>
            <person name="Sainz F."/>
            <person name="Mas A."/>
            <person name="Torija M.J."/>
        </authorList>
    </citation>
    <scope>NUCLEOTIDE SEQUENCE [LARGE SCALE GENOMIC DNA]</scope>
    <source>
        <strain evidence="12 13">CECT 9110</strain>
    </source>
</reference>
<dbReference type="GO" id="GO:0008270">
    <property type="term" value="F:zinc ion binding"/>
    <property type="evidence" value="ECO:0007669"/>
    <property type="project" value="UniProtKB-UniRule"/>
</dbReference>
<feature type="binding site" evidence="10">
    <location>
        <position position="140"/>
    </location>
    <ligand>
        <name>substrate</name>
    </ligand>
</feature>
<comment type="catalytic activity">
    <reaction evidence="1 10">
        <text>2 D-sedoheptulose 7-phosphate = D-glycero-alpha-D-manno-heptose 7-phosphate + D-glycero-beta-D-manno-heptose 7-phosphate</text>
        <dbReference type="Rhea" id="RHEA:27489"/>
        <dbReference type="ChEBI" id="CHEBI:57483"/>
        <dbReference type="ChEBI" id="CHEBI:60203"/>
        <dbReference type="ChEBI" id="CHEBI:60204"/>
        <dbReference type="EC" id="5.3.1.28"/>
    </reaction>
</comment>
<dbReference type="PANTHER" id="PTHR30390">
    <property type="entry name" value="SEDOHEPTULOSE 7-PHOSPHATE ISOMERASE / DNAA INITIATOR-ASSOCIATING FACTOR FOR REPLICATION INITIATION"/>
    <property type="match status" value="1"/>
</dbReference>
<feature type="binding site" evidence="10">
    <location>
        <position position="186"/>
    </location>
    <ligand>
        <name>Zn(2+)</name>
        <dbReference type="ChEBI" id="CHEBI:29105"/>
    </ligand>
</feature>
<feature type="binding site" evidence="10">
    <location>
        <begin position="67"/>
        <end position="69"/>
    </location>
    <ligand>
        <name>substrate</name>
    </ligand>
</feature>
<proteinExistence type="inferred from homology"/>
<dbReference type="InterPro" id="IPR050099">
    <property type="entry name" value="SIS_GmhA/DiaA_subfam"/>
</dbReference>
<gene>
    <name evidence="10" type="primary">gmhA</name>
    <name evidence="12" type="ORF">A0123_01450</name>
</gene>
<comment type="subunit">
    <text evidence="10">Homotetramer.</text>
</comment>
<evidence type="ECO:0000256" key="5">
    <source>
        <dbReference type="ARBA" id="ARBA00022490"/>
    </source>
</evidence>
<dbReference type="SUPFAM" id="SSF53697">
    <property type="entry name" value="SIS domain"/>
    <property type="match status" value="1"/>
</dbReference>
<dbReference type="GO" id="GO:0008968">
    <property type="term" value="F:D-sedoheptulose 7-phosphate isomerase activity"/>
    <property type="evidence" value="ECO:0007669"/>
    <property type="project" value="UniProtKB-UniRule"/>
</dbReference>
<evidence type="ECO:0000313" key="12">
    <source>
        <dbReference type="EMBL" id="OAJ67811.1"/>
    </source>
</evidence>
<dbReference type="GO" id="GO:2001061">
    <property type="term" value="P:D-glycero-D-manno-heptose 7-phosphate biosynthetic process"/>
    <property type="evidence" value="ECO:0007669"/>
    <property type="project" value="UniProtKB-UniPathway"/>
</dbReference>
<dbReference type="PROSITE" id="PS51464">
    <property type="entry name" value="SIS"/>
    <property type="match status" value="1"/>
</dbReference>
<dbReference type="CDD" id="cd05006">
    <property type="entry name" value="SIS_GmhA"/>
    <property type="match status" value="1"/>
</dbReference>
<evidence type="ECO:0000256" key="6">
    <source>
        <dbReference type="ARBA" id="ARBA00022723"/>
    </source>
</evidence>
<comment type="similarity">
    <text evidence="4 10">Belongs to the SIS family. GmhA subfamily.</text>
</comment>
<dbReference type="GO" id="GO:0005975">
    <property type="term" value="P:carbohydrate metabolic process"/>
    <property type="evidence" value="ECO:0007669"/>
    <property type="project" value="UniProtKB-UniRule"/>
</dbReference>
<dbReference type="PATRIC" id="fig|38307.3.peg.1486"/>
<comment type="function">
    <text evidence="2 10">Catalyzes the isomerization of sedoheptulose 7-phosphate in D-glycero-D-manno-heptose 7-phosphate.</text>
</comment>
<comment type="subcellular location">
    <subcellularLocation>
        <location evidence="3 10">Cytoplasm</location>
    </subcellularLocation>
</comment>
<dbReference type="GO" id="GO:0097367">
    <property type="term" value="F:carbohydrate derivative binding"/>
    <property type="evidence" value="ECO:0007669"/>
    <property type="project" value="InterPro"/>
</dbReference>
<feature type="domain" description="SIS" evidence="11">
    <location>
        <begin position="52"/>
        <end position="210"/>
    </location>
</feature>
<feature type="binding site" evidence="10">
    <location>
        <position position="80"/>
    </location>
    <ligand>
        <name>Zn(2+)</name>
        <dbReference type="ChEBI" id="CHEBI:29105"/>
    </ligand>
</feature>
<keyword evidence="6 10" id="KW-0479">Metal-binding</keyword>
<evidence type="ECO:0000259" key="11">
    <source>
        <dbReference type="PROSITE" id="PS51464"/>
    </source>
</evidence>
<dbReference type="InterPro" id="IPR004515">
    <property type="entry name" value="Phosphoheptose_Isoase"/>
</dbReference>
<feature type="binding site" evidence="10">
    <location>
        <position position="76"/>
    </location>
    <ligand>
        <name>Zn(2+)</name>
        <dbReference type="ChEBI" id="CHEBI:29105"/>
    </ligand>
</feature>
<evidence type="ECO:0000256" key="7">
    <source>
        <dbReference type="ARBA" id="ARBA00022833"/>
    </source>
</evidence>
<accession>A0A1B6VKQ9</accession>
<organism evidence="12 13">
    <name type="scientific">Gluconobacter cerinus</name>
    <dbReference type="NCBI Taxonomy" id="38307"/>
    <lineage>
        <taxon>Bacteria</taxon>
        <taxon>Pseudomonadati</taxon>
        <taxon>Pseudomonadota</taxon>
        <taxon>Alphaproteobacteria</taxon>
        <taxon>Acetobacterales</taxon>
        <taxon>Acetobacteraceae</taxon>
        <taxon>Gluconobacter</taxon>
    </lineage>
</organism>
<dbReference type="Pfam" id="PF13580">
    <property type="entry name" value="SIS_2"/>
    <property type="match status" value="1"/>
</dbReference>
<dbReference type="GO" id="GO:0005737">
    <property type="term" value="C:cytoplasm"/>
    <property type="evidence" value="ECO:0007669"/>
    <property type="project" value="UniProtKB-SubCell"/>
</dbReference>
<dbReference type="InterPro" id="IPR035461">
    <property type="entry name" value="GmhA/DiaA"/>
</dbReference>
<feature type="binding site" evidence="10">
    <location>
        <begin position="135"/>
        <end position="137"/>
    </location>
    <ligand>
        <name>substrate</name>
    </ligand>
</feature>
<name>A0A1B6VKQ9_9PROT</name>
<dbReference type="EMBL" id="LUTU01000006">
    <property type="protein sequence ID" value="OAJ67811.1"/>
    <property type="molecule type" value="Genomic_DNA"/>
</dbReference>
<comment type="miscellaneous">
    <text evidence="10">The reaction produces a racemic mixture of D-glycero-alpha-D-manno-heptose 7-phosphate and D-glycero-beta-D-manno-heptose 7-phosphate.</text>
</comment>
<keyword evidence="5 10" id="KW-0963">Cytoplasm</keyword>
<evidence type="ECO:0000313" key="13">
    <source>
        <dbReference type="Proteomes" id="UP000077786"/>
    </source>
</evidence>
<evidence type="ECO:0000256" key="3">
    <source>
        <dbReference type="ARBA" id="ARBA00004496"/>
    </source>
</evidence>
<keyword evidence="8 10" id="KW-0413">Isomerase</keyword>